<gene>
    <name evidence="3" type="ORF">MYCIT1_LOCUS17674</name>
    <name evidence="4" type="ORF">MYCIT1_LOCUS19022</name>
</gene>
<dbReference type="AlphaFoldDB" id="A0AAD2HA20"/>
<reference evidence="3" key="1">
    <citation type="submission" date="2023-11" db="EMBL/GenBank/DDBJ databases">
        <authorList>
            <person name="De Vega J J."/>
            <person name="De Vega J J."/>
        </authorList>
    </citation>
    <scope>NUCLEOTIDE SEQUENCE</scope>
</reference>
<evidence type="ECO:0000313" key="3">
    <source>
        <dbReference type="EMBL" id="CAK5272121.1"/>
    </source>
</evidence>
<dbReference type="Proteomes" id="UP001295794">
    <property type="component" value="Unassembled WGS sequence"/>
</dbReference>
<feature type="domain" description="PIN" evidence="2">
    <location>
        <begin position="101"/>
        <end position="180"/>
    </location>
</feature>
<evidence type="ECO:0000313" key="4">
    <source>
        <dbReference type="EMBL" id="CAK5272976.1"/>
    </source>
</evidence>
<organism evidence="3 5">
    <name type="scientific">Mycena citricolor</name>
    <dbReference type="NCBI Taxonomy" id="2018698"/>
    <lineage>
        <taxon>Eukaryota</taxon>
        <taxon>Fungi</taxon>
        <taxon>Dikarya</taxon>
        <taxon>Basidiomycota</taxon>
        <taxon>Agaricomycotina</taxon>
        <taxon>Agaricomycetes</taxon>
        <taxon>Agaricomycetidae</taxon>
        <taxon>Agaricales</taxon>
        <taxon>Marasmiineae</taxon>
        <taxon>Mycenaceae</taxon>
        <taxon>Mycena</taxon>
    </lineage>
</organism>
<evidence type="ECO:0000256" key="1">
    <source>
        <dbReference type="SAM" id="MobiDB-lite"/>
    </source>
</evidence>
<feature type="compositionally biased region" description="Polar residues" evidence="1">
    <location>
        <begin position="280"/>
        <end position="304"/>
    </location>
</feature>
<name>A0AAD2HA20_9AGAR</name>
<sequence>MTDTKAMSRALGAAFLNHQVEQLEKSAASSANWRARSSHQASNKRRPVQITDNSNSKAANPKTPTKKFQNVNTGPLAIAAAARLSLEDTKEKDAESGVVVIVVDASVLVHALHQLKRWSRDGRKETVIIPLEALNTLDLLKKGTSPVAQRARAASRFLESQVGSNPRIKVQQDDAFVPWDALSFVAKDANAEATDIAPEWVRRTICCARWEVDAYIVDSKQDRKRTNISEVAVAVLSSEGVHVNPVEGAGKHEPRTTGNLVSQWAKLAGIRVLHIEASAPNANPNHGSASTNPASRPRSGTQPSRRGGGTGGANLVERPAAALAMEANAGVVRLLARGERLENAAV</sequence>
<evidence type="ECO:0000259" key="2">
    <source>
        <dbReference type="Pfam" id="PF13638"/>
    </source>
</evidence>
<feature type="region of interest" description="Disordered" evidence="1">
    <location>
        <begin position="27"/>
        <end position="70"/>
    </location>
</feature>
<dbReference type="EMBL" id="CAVNYO010000190">
    <property type="protein sequence ID" value="CAK5272976.1"/>
    <property type="molecule type" value="Genomic_DNA"/>
</dbReference>
<evidence type="ECO:0000313" key="5">
    <source>
        <dbReference type="Proteomes" id="UP001295794"/>
    </source>
</evidence>
<dbReference type="EMBL" id="CAVNYO010000181">
    <property type="protein sequence ID" value="CAK5272121.1"/>
    <property type="molecule type" value="Genomic_DNA"/>
</dbReference>
<dbReference type="Gene3D" id="3.40.50.1010">
    <property type="entry name" value="5'-nuclease"/>
    <property type="match status" value="1"/>
</dbReference>
<dbReference type="InterPro" id="IPR002716">
    <property type="entry name" value="PIN_dom"/>
</dbReference>
<keyword evidence="5" id="KW-1185">Reference proteome</keyword>
<protein>
    <recommendedName>
        <fullName evidence="2">PIN domain-containing protein</fullName>
    </recommendedName>
</protein>
<proteinExistence type="predicted"/>
<feature type="compositionally biased region" description="Polar residues" evidence="1">
    <location>
        <begin position="50"/>
        <end position="70"/>
    </location>
</feature>
<comment type="caution">
    <text evidence="3">The sequence shown here is derived from an EMBL/GenBank/DDBJ whole genome shotgun (WGS) entry which is preliminary data.</text>
</comment>
<dbReference type="Pfam" id="PF13638">
    <property type="entry name" value="PIN_4"/>
    <property type="match status" value="1"/>
</dbReference>
<accession>A0AAD2HA20</accession>
<feature type="region of interest" description="Disordered" evidence="1">
    <location>
        <begin position="278"/>
        <end position="314"/>
    </location>
</feature>